<accession>A0A2P2PZ90</accession>
<evidence type="ECO:0000313" key="1">
    <source>
        <dbReference type="EMBL" id="MBX60052.1"/>
    </source>
</evidence>
<dbReference type="AlphaFoldDB" id="A0A2P2PZ90"/>
<organism evidence="1">
    <name type="scientific">Rhizophora mucronata</name>
    <name type="common">Asiatic mangrove</name>
    <dbReference type="NCBI Taxonomy" id="61149"/>
    <lineage>
        <taxon>Eukaryota</taxon>
        <taxon>Viridiplantae</taxon>
        <taxon>Streptophyta</taxon>
        <taxon>Embryophyta</taxon>
        <taxon>Tracheophyta</taxon>
        <taxon>Spermatophyta</taxon>
        <taxon>Magnoliopsida</taxon>
        <taxon>eudicotyledons</taxon>
        <taxon>Gunneridae</taxon>
        <taxon>Pentapetalae</taxon>
        <taxon>rosids</taxon>
        <taxon>fabids</taxon>
        <taxon>Malpighiales</taxon>
        <taxon>Rhizophoraceae</taxon>
        <taxon>Rhizophora</taxon>
    </lineage>
</organism>
<proteinExistence type="predicted"/>
<sequence>MVLFAQLFNEYDLFYSMPKD</sequence>
<name>A0A2P2PZ90_RHIMU</name>
<reference evidence="1" key="1">
    <citation type="submission" date="2018-02" db="EMBL/GenBank/DDBJ databases">
        <title>Rhizophora mucronata_Transcriptome.</title>
        <authorList>
            <person name="Meera S.P."/>
            <person name="Sreeshan A."/>
            <person name="Augustine A."/>
        </authorList>
    </citation>
    <scope>NUCLEOTIDE SEQUENCE</scope>
    <source>
        <tissue evidence="1">Leaf</tissue>
    </source>
</reference>
<protein>
    <submittedName>
        <fullName evidence="1">Uncharacterized protein</fullName>
    </submittedName>
</protein>
<dbReference type="EMBL" id="GGEC01079568">
    <property type="protein sequence ID" value="MBX60052.1"/>
    <property type="molecule type" value="Transcribed_RNA"/>
</dbReference>